<accession>A0A6J1LSG3</accession>
<evidence type="ECO:0000313" key="1">
    <source>
        <dbReference type="Proteomes" id="UP000504633"/>
    </source>
</evidence>
<proteinExistence type="predicted"/>
<keyword evidence="1" id="KW-1185">Reference proteome</keyword>
<organism evidence="1 2">
    <name type="scientific">Drosophila hydei</name>
    <name type="common">Fruit fly</name>
    <dbReference type="NCBI Taxonomy" id="7224"/>
    <lineage>
        <taxon>Eukaryota</taxon>
        <taxon>Metazoa</taxon>
        <taxon>Ecdysozoa</taxon>
        <taxon>Arthropoda</taxon>
        <taxon>Hexapoda</taxon>
        <taxon>Insecta</taxon>
        <taxon>Pterygota</taxon>
        <taxon>Neoptera</taxon>
        <taxon>Endopterygota</taxon>
        <taxon>Diptera</taxon>
        <taxon>Brachycera</taxon>
        <taxon>Muscomorpha</taxon>
        <taxon>Ephydroidea</taxon>
        <taxon>Drosophilidae</taxon>
        <taxon>Drosophila</taxon>
    </lineage>
</organism>
<reference evidence="2" key="1">
    <citation type="submission" date="2025-08" db="UniProtKB">
        <authorList>
            <consortium name="RefSeq"/>
        </authorList>
    </citation>
    <scope>IDENTIFICATION</scope>
    <source>
        <strain evidence="2">15085-1641.00</strain>
        <tissue evidence="2">Whole body</tissue>
    </source>
</reference>
<name>A0A6J1LSG3_DROHY</name>
<dbReference type="AlphaFoldDB" id="A0A6J1LSG3"/>
<dbReference type="GeneID" id="111599371"/>
<dbReference type="RefSeq" id="XP_023170776.1">
    <property type="nucleotide sequence ID" value="XM_023315008.2"/>
</dbReference>
<dbReference type="OrthoDB" id="7836543at2759"/>
<dbReference type="KEGG" id="dhe:111599371"/>
<gene>
    <name evidence="2" type="primary">LOC111599371</name>
</gene>
<protein>
    <submittedName>
        <fullName evidence="2">Uncharacterized protein LOC111599371</fullName>
    </submittedName>
</protein>
<evidence type="ECO:0000313" key="2">
    <source>
        <dbReference type="RefSeq" id="XP_023170776.1"/>
    </source>
</evidence>
<sequence length="168" mass="19210">MNNTNSETTLICEPVDMISNLKILSHGAEADEHSINSKSTEYHEDRLELVTPDTIGDAVHKSQRMGRRFSWHTLAHIIVMLQKRLAHTKSLVEYVDVTNDVVYWRALALSRGEEIDRFINVIELQKKRIDTLENDLGTLVNLAQETQKMLADISPEKPSDKPRPDDTF</sequence>
<dbReference type="Proteomes" id="UP000504633">
    <property type="component" value="Unplaced"/>
</dbReference>
<dbReference type="OMA" id="ADEHSIN"/>